<dbReference type="AlphaFoldDB" id="A0A0D0D4Q5"/>
<protein>
    <submittedName>
        <fullName evidence="2">Uncharacterized protein</fullName>
    </submittedName>
</protein>
<reference evidence="3" key="2">
    <citation type="submission" date="2015-01" db="EMBL/GenBank/DDBJ databases">
        <title>Evolutionary Origins and Diversification of the Mycorrhizal Mutualists.</title>
        <authorList>
            <consortium name="DOE Joint Genome Institute"/>
            <consortium name="Mycorrhizal Genomics Consortium"/>
            <person name="Kohler A."/>
            <person name="Kuo A."/>
            <person name="Nagy L.G."/>
            <person name="Floudas D."/>
            <person name="Copeland A."/>
            <person name="Barry K.W."/>
            <person name="Cichocki N."/>
            <person name="Veneault-Fourrey C."/>
            <person name="LaButti K."/>
            <person name="Lindquist E.A."/>
            <person name="Lipzen A."/>
            <person name="Lundell T."/>
            <person name="Morin E."/>
            <person name="Murat C."/>
            <person name="Riley R."/>
            <person name="Ohm R."/>
            <person name="Sun H."/>
            <person name="Tunlid A."/>
            <person name="Henrissat B."/>
            <person name="Grigoriev I.V."/>
            <person name="Hibbett D.S."/>
            <person name="Martin F."/>
        </authorList>
    </citation>
    <scope>NUCLEOTIDE SEQUENCE [LARGE SCALE GENOMIC DNA]</scope>
    <source>
        <strain evidence="3">Ve08.2h10</strain>
    </source>
</reference>
<dbReference type="Proteomes" id="UP000054538">
    <property type="component" value="Unassembled WGS sequence"/>
</dbReference>
<evidence type="ECO:0000256" key="1">
    <source>
        <dbReference type="SAM" id="MobiDB-lite"/>
    </source>
</evidence>
<dbReference type="InParanoid" id="A0A0D0D4Q5"/>
<name>A0A0D0D4Q5_9AGAM</name>
<proteinExistence type="predicted"/>
<evidence type="ECO:0000313" key="3">
    <source>
        <dbReference type="Proteomes" id="UP000054538"/>
    </source>
</evidence>
<keyword evidence="3" id="KW-1185">Reference proteome</keyword>
<organism evidence="2 3">
    <name type="scientific">Paxillus rubicundulus Ve08.2h10</name>
    <dbReference type="NCBI Taxonomy" id="930991"/>
    <lineage>
        <taxon>Eukaryota</taxon>
        <taxon>Fungi</taxon>
        <taxon>Dikarya</taxon>
        <taxon>Basidiomycota</taxon>
        <taxon>Agaricomycotina</taxon>
        <taxon>Agaricomycetes</taxon>
        <taxon>Agaricomycetidae</taxon>
        <taxon>Boletales</taxon>
        <taxon>Paxilineae</taxon>
        <taxon>Paxillaceae</taxon>
        <taxon>Paxillus</taxon>
    </lineage>
</organism>
<evidence type="ECO:0000313" key="2">
    <source>
        <dbReference type="EMBL" id="KIK71820.1"/>
    </source>
</evidence>
<dbReference type="EMBL" id="KN831620">
    <property type="protein sequence ID" value="KIK71820.1"/>
    <property type="molecule type" value="Genomic_DNA"/>
</dbReference>
<gene>
    <name evidence="2" type="ORF">PAXRUDRAFT_22791</name>
</gene>
<sequence length="103" mass="11167">MNLMGWAGEGIQCTTSLGDLDKKPKGRYSGANKANSRYPHANKPDIDIPVPTNLRVDILGLSYSMPHKSTPPLRNPLRTKSAFSALCFSISPLLRSSAFPPSP</sequence>
<dbReference type="HOGENOM" id="CLU_2264596_0_0_1"/>
<reference evidence="2 3" key="1">
    <citation type="submission" date="2014-04" db="EMBL/GenBank/DDBJ databases">
        <authorList>
            <consortium name="DOE Joint Genome Institute"/>
            <person name="Kuo A."/>
            <person name="Kohler A."/>
            <person name="Jargeat P."/>
            <person name="Nagy L.G."/>
            <person name="Floudas D."/>
            <person name="Copeland A."/>
            <person name="Barry K.W."/>
            <person name="Cichocki N."/>
            <person name="Veneault-Fourrey C."/>
            <person name="LaButti K."/>
            <person name="Lindquist E.A."/>
            <person name="Lipzen A."/>
            <person name="Lundell T."/>
            <person name="Morin E."/>
            <person name="Murat C."/>
            <person name="Sun H."/>
            <person name="Tunlid A."/>
            <person name="Henrissat B."/>
            <person name="Grigoriev I.V."/>
            <person name="Hibbett D.S."/>
            <person name="Martin F."/>
            <person name="Nordberg H.P."/>
            <person name="Cantor M.N."/>
            <person name="Hua S.X."/>
        </authorList>
    </citation>
    <scope>NUCLEOTIDE SEQUENCE [LARGE SCALE GENOMIC DNA]</scope>
    <source>
        <strain evidence="2 3">Ve08.2h10</strain>
    </source>
</reference>
<accession>A0A0D0D4Q5</accession>
<feature type="region of interest" description="Disordered" evidence="1">
    <location>
        <begin position="17"/>
        <end position="46"/>
    </location>
</feature>